<protein>
    <submittedName>
        <fullName evidence="1">Uncharacterized protein</fullName>
    </submittedName>
</protein>
<reference evidence="1 2" key="1">
    <citation type="submission" date="2016-10" db="EMBL/GenBank/DDBJ databases">
        <authorList>
            <person name="de Groot N.N."/>
        </authorList>
    </citation>
    <scope>NUCLEOTIDE SEQUENCE [LARGE SCALE GENOMIC DNA]</scope>
    <source>
        <strain evidence="1">1</strain>
    </source>
</reference>
<proteinExistence type="predicted"/>
<dbReference type="Proteomes" id="UP000198729">
    <property type="component" value="Unassembled WGS sequence"/>
</dbReference>
<dbReference type="EMBL" id="FMWO01000024">
    <property type="protein sequence ID" value="SCZ84519.1"/>
    <property type="molecule type" value="Genomic_DNA"/>
</dbReference>
<name>A0A1G5SDM9_9PROT</name>
<sequence length="54" mass="6263">MILVNLFNGRINNVEIHIIFPLNCDYFASCLALAKKYPDILLSSNRLQLWVKLL</sequence>
<evidence type="ECO:0000313" key="2">
    <source>
        <dbReference type="Proteomes" id="UP000198729"/>
    </source>
</evidence>
<keyword evidence="2" id="KW-1185">Reference proteome</keyword>
<organism evidence="1 2">
    <name type="scientific">Nitrosomonas mobilis</name>
    <dbReference type="NCBI Taxonomy" id="51642"/>
    <lineage>
        <taxon>Bacteria</taxon>
        <taxon>Pseudomonadati</taxon>
        <taxon>Pseudomonadota</taxon>
        <taxon>Betaproteobacteria</taxon>
        <taxon>Nitrosomonadales</taxon>
        <taxon>Nitrosomonadaceae</taxon>
        <taxon>Nitrosomonas</taxon>
    </lineage>
</organism>
<evidence type="ECO:0000313" key="1">
    <source>
        <dbReference type="EMBL" id="SCZ84519.1"/>
    </source>
</evidence>
<dbReference type="AlphaFoldDB" id="A0A1G5SDM9"/>
<accession>A0A1G5SDM9</accession>
<gene>
    <name evidence="1" type="ORF">NSMM_190036</name>
</gene>